<keyword evidence="9" id="KW-1185">Reference proteome</keyword>
<evidence type="ECO:0000259" key="7">
    <source>
        <dbReference type="Pfam" id="PF00482"/>
    </source>
</evidence>
<feature type="transmembrane region" description="Helical" evidence="6">
    <location>
        <begin position="118"/>
        <end position="137"/>
    </location>
</feature>
<organism evidence="8 9">
    <name type="scientific">Nocardioides nanhaiensis</name>
    <dbReference type="NCBI Taxonomy" id="1476871"/>
    <lineage>
        <taxon>Bacteria</taxon>
        <taxon>Bacillati</taxon>
        <taxon>Actinomycetota</taxon>
        <taxon>Actinomycetes</taxon>
        <taxon>Propionibacteriales</taxon>
        <taxon>Nocardioidaceae</taxon>
        <taxon>Nocardioides</taxon>
    </lineage>
</organism>
<feature type="transmembrane region" description="Helical" evidence="6">
    <location>
        <begin position="143"/>
        <end position="160"/>
    </location>
</feature>
<evidence type="ECO:0000256" key="3">
    <source>
        <dbReference type="ARBA" id="ARBA00022692"/>
    </source>
</evidence>
<evidence type="ECO:0000256" key="4">
    <source>
        <dbReference type="ARBA" id="ARBA00022989"/>
    </source>
</evidence>
<proteinExistence type="predicted"/>
<feature type="transmembrane region" description="Helical" evidence="6">
    <location>
        <begin position="6"/>
        <end position="23"/>
    </location>
</feature>
<evidence type="ECO:0000256" key="2">
    <source>
        <dbReference type="ARBA" id="ARBA00022475"/>
    </source>
</evidence>
<feature type="domain" description="Type II secretion system protein GspF" evidence="7">
    <location>
        <begin position="185"/>
        <end position="308"/>
    </location>
</feature>
<dbReference type="PANTHER" id="PTHR35007:SF2">
    <property type="entry name" value="PILUS ASSEMBLE PROTEIN"/>
    <property type="match status" value="1"/>
</dbReference>
<evidence type="ECO:0000313" key="9">
    <source>
        <dbReference type="Proteomes" id="UP001500621"/>
    </source>
</evidence>
<dbReference type="Pfam" id="PF00482">
    <property type="entry name" value="T2SSF"/>
    <property type="match status" value="1"/>
</dbReference>
<dbReference type="PANTHER" id="PTHR35007">
    <property type="entry name" value="INTEGRAL MEMBRANE PROTEIN-RELATED"/>
    <property type="match status" value="1"/>
</dbReference>
<dbReference type="Proteomes" id="UP001500621">
    <property type="component" value="Unassembled WGS sequence"/>
</dbReference>
<dbReference type="InterPro" id="IPR018076">
    <property type="entry name" value="T2SS_GspF_dom"/>
</dbReference>
<accession>A0ABP8WVT7</accession>
<dbReference type="EMBL" id="BAABIM010000004">
    <property type="protein sequence ID" value="GAA4696385.1"/>
    <property type="molecule type" value="Genomic_DNA"/>
</dbReference>
<protein>
    <submittedName>
        <fullName evidence="8">Type II secretion system F family protein</fullName>
    </submittedName>
</protein>
<comment type="subcellular location">
    <subcellularLocation>
        <location evidence="1">Cell membrane</location>
        <topology evidence="1">Multi-pass membrane protein</topology>
    </subcellularLocation>
</comment>
<keyword evidence="4 6" id="KW-1133">Transmembrane helix</keyword>
<evidence type="ECO:0000256" key="1">
    <source>
        <dbReference type="ARBA" id="ARBA00004651"/>
    </source>
</evidence>
<evidence type="ECO:0000256" key="5">
    <source>
        <dbReference type="ARBA" id="ARBA00023136"/>
    </source>
</evidence>
<keyword evidence="5 6" id="KW-0472">Membrane</keyword>
<sequence length="321" mass="33732">MTPGAWGAVLGALAGIGVLLVVARVQAIRRPQLLVRVLPYVRDLPPVGRAPGLRLPSTARSGASAGMLPGALGAVVEPVLDRLAAGVEQVLGGAASVQRRLDRAADPRAVAEFRVEQVLWGLAAFALTAALGVLRSLTAAGSPALWLLLCLTAFALGVIWRDQQLTRRVRDRERRISMEFPAVAELLALAVAAGESPVAALDRVVRSSGGELSRDLARVLAEIRTGEPVGAAFDRMAAATGLPLVARFAQGIAVAIERGTPLADVLHAQAGDVREAGRRELIEVAARREVLMMVPVVFLVLPVTVLFVFWPGFVGLSLTTG</sequence>
<reference evidence="9" key="1">
    <citation type="journal article" date="2019" name="Int. J. Syst. Evol. Microbiol.">
        <title>The Global Catalogue of Microorganisms (GCM) 10K type strain sequencing project: providing services to taxonomists for standard genome sequencing and annotation.</title>
        <authorList>
            <consortium name="The Broad Institute Genomics Platform"/>
            <consortium name="The Broad Institute Genome Sequencing Center for Infectious Disease"/>
            <person name="Wu L."/>
            <person name="Ma J."/>
        </authorList>
    </citation>
    <scope>NUCLEOTIDE SEQUENCE [LARGE SCALE GENOMIC DNA]</scope>
    <source>
        <strain evidence="9">JCM 18127</strain>
    </source>
</reference>
<evidence type="ECO:0000256" key="6">
    <source>
        <dbReference type="SAM" id="Phobius"/>
    </source>
</evidence>
<gene>
    <name evidence="8" type="ORF">GCM10023226_38530</name>
</gene>
<keyword evidence="2" id="KW-1003">Cell membrane</keyword>
<feature type="transmembrane region" description="Helical" evidence="6">
    <location>
        <begin position="290"/>
        <end position="313"/>
    </location>
</feature>
<dbReference type="RefSeq" id="WP_345269870.1">
    <property type="nucleotide sequence ID" value="NZ_BAABIM010000004.1"/>
</dbReference>
<keyword evidence="3 6" id="KW-0812">Transmembrane</keyword>
<comment type="caution">
    <text evidence="8">The sequence shown here is derived from an EMBL/GenBank/DDBJ whole genome shotgun (WGS) entry which is preliminary data.</text>
</comment>
<name>A0ABP8WVT7_9ACTN</name>
<evidence type="ECO:0000313" key="8">
    <source>
        <dbReference type="EMBL" id="GAA4696385.1"/>
    </source>
</evidence>